<dbReference type="EMBL" id="WJNG01000016">
    <property type="protein sequence ID" value="MRH44503.1"/>
    <property type="molecule type" value="Genomic_DNA"/>
</dbReference>
<dbReference type="RefSeq" id="WP_153738116.1">
    <property type="nucleotide sequence ID" value="NZ_WJNG01000016.1"/>
</dbReference>
<dbReference type="Proteomes" id="UP000799092">
    <property type="component" value="Unassembled WGS sequence"/>
</dbReference>
<protein>
    <recommendedName>
        <fullName evidence="3">Spore germination protein</fullName>
    </recommendedName>
</protein>
<evidence type="ECO:0000313" key="2">
    <source>
        <dbReference type="Proteomes" id="UP000799092"/>
    </source>
</evidence>
<reference evidence="1" key="1">
    <citation type="submission" date="2019-11" db="EMBL/GenBank/DDBJ databases">
        <authorList>
            <person name="Li J."/>
        </authorList>
    </citation>
    <scope>NUCLEOTIDE SEQUENCE</scope>
    <source>
        <strain evidence="1">B6B</strain>
    </source>
</reference>
<accession>A0A6A8DFU2</accession>
<organism evidence="1 2">
    <name type="scientific">Aquibacillus halophilus</name>
    <dbReference type="NCBI Taxonomy" id="930132"/>
    <lineage>
        <taxon>Bacteria</taxon>
        <taxon>Bacillati</taxon>
        <taxon>Bacillota</taxon>
        <taxon>Bacilli</taxon>
        <taxon>Bacillales</taxon>
        <taxon>Bacillaceae</taxon>
        <taxon>Aquibacillus</taxon>
    </lineage>
</organism>
<gene>
    <name evidence="1" type="ORF">GH741_17805</name>
</gene>
<sequence>MTAPIVFNMINVNGVESLGGVFIGDTAANGWEVHEKLNQSQGMNFAGFGGAIPVTGNFNYIYDPDVVENPHSEIENQPASVV</sequence>
<comment type="caution">
    <text evidence="1">The sequence shown here is derived from an EMBL/GenBank/DDBJ whole genome shotgun (WGS) entry which is preliminary data.</text>
</comment>
<keyword evidence="2" id="KW-1185">Reference proteome</keyword>
<dbReference type="OrthoDB" id="2943866at2"/>
<evidence type="ECO:0000313" key="1">
    <source>
        <dbReference type="EMBL" id="MRH44503.1"/>
    </source>
</evidence>
<proteinExistence type="predicted"/>
<name>A0A6A8DFU2_9BACI</name>
<dbReference type="AlphaFoldDB" id="A0A6A8DFU2"/>
<evidence type="ECO:0008006" key="3">
    <source>
        <dbReference type="Google" id="ProtNLM"/>
    </source>
</evidence>